<protein>
    <submittedName>
        <fullName evidence="6">ABC transporter substrate-binding protein</fullName>
    </submittedName>
</protein>
<dbReference type="EMBL" id="PKHA01000002">
    <property type="protein sequence ID" value="PKY99102.1"/>
    <property type="molecule type" value="Genomic_DNA"/>
</dbReference>
<proteinExistence type="inferred from homology"/>
<feature type="region of interest" description="Disordered" evidence="4">
    <location>
        <begin position="28"/>
        <end position="60"/>
    </location>
</feature>
<comment type="similarity">
    <text evidence="1">Belongs to the bacterial solute-binding protein 1 family.</text>
</comment>
<dbReference type="InterPro" id="IPR006311">
    <property type="entry name" value="TAT_signal"/>
</dbReference>
<dbReference type="GO" id="GO:1901982">
    <property type="term" value="F:maltose binding"/>
    <property type="evidence" value="ECO:0007669"/>
    <property type="project" value="TreeGrafter"/>
</dbReference>
<dbReference type="GO" id="GO:0055052">
    <property type="term" value="C:ATP-binding cassette (ABC) transporter complex, substrate-binding subunit-containing"/>
    <property type="evidence" value="ECO:0007669"/>
    <property type="project" value="TreeGrafter"/>
</dbReference>
<evidence type="ECO:0000313" key="6">
    <source>
        <dbReference type="EMBL" id="PKY99102.1"/>
    </source>
</evidence>
<dbReference type="InterPro" id="IPR006059">
    <property type="entry name" value="SBP"/>
</dbReference>
<comment type="caution">
    <text evidence="6">The sequence shown here is derived from an EMBL/GenBank/DDBJ whole genome shotgun (WGS) entry which is preliminary data.</text>
</comment>
<dbReference type="Pfam" id="PF01547">
    <property type="entry name" value="SBP_bac_1"/>
    <property type="match status" value="1"/>
</dbReference>
<dbReference type="GO" id="GO:0042956">
    <property type="term" value="P:maltodextrin transmembrane transport"/>
    <property type="evidence" value="ECO:0007669"/>
    <property type="project" value="TreeGrafter"/>
</dbReference>
<name>A0A2I1KTZ3_9ACTO</name>
<dbReference type="Gene3D" id="3.40.190.10">
    <property type="entry name" value="Periplasmic binding protein-like II"/>
    <property type="match status" value="2"/>
</dbReference>
<organism evidence="6 7">
    <name type="scientific">Actinomyces urogenitalis</name>
    <dbReference type="NCBI Taxonomy" id="103621"/>
    <lineage>
        <taxon>Bacteria</taxon>
        <taxon>Bacillati</taxon>
        <taxon>Actinomycetota</taxon>
        <taxon>Actinomycetes</taxon>
        <taxon>Actinomycetales</taxon>
        <taxon>Actinomycetaceae</taxon>
        <taxon>Actinomyces</taxon>
    </lineage>
</organism>
<accession>A0A2I1KTZ3</accession>
<keyword evidence="2" id="KW-0813">Transport</keyword>
<evidence type="ECO:0000256" key="2">
    <source>
        <dbReference type="ARBA" id="ARBA00022448"/>
    </source>
</evidence>
<dbReference type="PROSITE" id="PS51257">
    <property type="entry name" value="PROKAR_LIPOPROTEIN"/>
    <property type="match status" value="1"/>
</dbReference>
<dbReference type="SUPFAM" id="SSF53850">
    <property type="entry name" value="Periplasmic binding protein-like II"/>
    <property type="match status" value="1"/>
</dbReference>
<evidence type="ECO:0000313" key="7">
    <source>
        <dbReference type="Proteomes" id="UP000234778"/>
    </source>
</evidence>
<dbReference type="PANTHER" id="PTHR30061:SF50">
    <property type="entry name" value="MALTOSE_MALTODEXTRIN-BINDING PERIPLASMIC PROTEIN"/>
    <property type="match status" value="1"/>
</dbReference>
<reference evidence="6 7" key="1">
    <citation type="submission" date="2017-12" db="EMBL/GenBank/DDBJ databases">
        <title>Phylogenetic diversity of female urinary microbiome.</title>
        <authorList>
            <person name="Thomas-White K."/>
            <person name="Wolfe A.J."/>
        </authorList>
    </citation>
    <scope>NUCLEOTIDE SEQUENCE [LARGE SCALE GENOMIC DNA]</scope>
    <source>
        <strain evidence="6 7">UMB0319</strain>
    </source>
</reference>
<dbReference type="GO" id="GO:0015768">
    <property type="term" value="P:maltose transport"/>
    <property type="evidence" value="ECO:0007669"/>
    <property type="project" value="TreeGrafter"/>
</dbReference>
<dbReference type="Proteomes" id="UP000234778">
    <property type="component" value="Unassembled WGS sequence"/>
</dbReference>
<feature type="chain" id="PRO_5038873850" evidence="5">
    <location>
        <begin position="18"/>
        <end position="436"/>
    </location>
</feature>
<feature type="signal peptide" evidence="5">
    <location>
        <begin position="1"/>
        <end position="17"/>
    </location>
</feature>
<gene>
    <name evidence="6" type="ORF">CYJ26_02880</name>
</gene>
<evidence type="ECO:0000256" key="1">
    <source>
        <dbReference type="ARBA" id="ARBA00008520"/>
    </source>
</evidence>
<dbReference type="AlphaFoldDB" id="A0A2I1KTZ3"/>
<dbReference type="PANTHER" id="PTHR30061">
    <property type="entry name" value="MALTOSE-BINDING PERIPLASMIC PROTEIN"/>
    <property type="match status" value="1"/>
</dbReference>
<dbReference type="CDD" id="cd14750">
    <property type="entry name" value="PBP2_TMBP"/>
    <property type="match status" value="1"/>
</dbReference>
<dbReference type="RefSeq" id="WP_006549175.1">
    <property type="nucleotide sequence ID" value="NZ_CP136961.1"/>
</dbReference>
<evidence type="ECO:0000256" key="4">
    <source>
        <dbReference type="SAM" id="MobiDB-lite"/>
    </source>
</evidence>
<dbReference type="PROSITE" id="PS51318">
    <property type="entry name" value="TAT"/>
    <property type="match status" value="1"/>
</dbReference>
<keyword evidence="3 5" id="KW-0732">Signal</keyword>
<feature type="compositionally biased region" description="Low complexity" evidence="4">
    <location>
        <begin position="28"/>
        <end position="43"/>
    </location>
</feature>
<evidence type="ECO:0000256" key="5">
    <source>
        <dbReference type="SAM" id="SignalP"/>
    </source>
</evidence>
<evidence type="ECO:0000256" key="3">
    <source>
        <dbReference type="ARBA" id="ARBA00022729"/>
    </source>
</evidence>
<dbReference type="GeneID" id="81707888"/>
<sequence length="436" mass="47118">MATSLPRRRFIQGSAVAAALAAAAACGSKDKGSSSSGSAASSGTFEGTGPITWVQGKDNSGGMVQKRIDQWNEENPDEQVTLIELSAEADQQRQSFINNAQTKSDAYDVISVDNVWVAEFAANQWIVELPKDELTAPDIIESVWNTGLYMDKLYAMPFATDSSIMYYRKDFLAEAGVEVPTTWEEVTAAIDAVRKVAGHENIGGFGGQFAKYEGLTCCASEFINTFGGSFVDDSGAVTINSPEAIEGLQFLMDGFKNGYIPTEALEWKEEDGRNAFEAGNLLFYRQWPYQYANNLEALGEEKFGVTALPSLSGNTFVPTLGGHNCGISAFSKNKATALKFVKWFTSAESEKYALETQTLAPITASLYEDSEMLAKFPYLPTLRESLDAAKGRPKAVAYGDVTAAIQDAFYPAIKQESTAEEAIAALETSLKAAIEG</sequence>